<reference evidence="3" key="1">
    <citation type="journal article" date="2019" name="Int. J. Syst. Evol. Microbiol.">
        <title>The Global Catalogue of Microorganisms (GCM) 10K type strain sequencing project: providing services to taxonomists for standard genome sequencing and annotation.</title>
        <authorList>
            <consortium name="The Broad Institute Genomics Platform"/>
            <consortium name="The Broad Institute Genome Sequencing Center for Infectious Disease"/>
            <person name="Wu L."/>
            <person name="Ma J."/>
        </authorList>
    </citation>
    <scope>NUCLEOTIDE SEQUENCE [LARGE SCALE GENOMIC DNA]</scope>
    <source>
        <strain evidence="3">JCM 18274</strain>
    </source>
</reference>
<evidence type="ECO:0000313" key="3">
    <source>
        <dbReference type="Proteomes" id="UP001500433"/>
    </source>
</evidence>
<comment type="caution">
    <text evidence="2">The sequence shown here is derived from an EMBL/GenBank/DDBJ whole genome shotgun (WGS) entry which is preliminary data.</text>
</comment>
<dbReference type="SUPFAM" id="SSF54427">
    <property type="entry name" value="NTF2-like"/>
    <property type="match status" value="1"/>
</dbReference>
<evidence type="ECO:0000259" key="1">
    <source>
        <dbReference type="Pfam" id="PF13474"/>
    </source>
</evidence>
<name>A0ABP9EXP2_9FLAO</name>
<evidence type="ECO:0000313" key="2">
    <source>
        <dbReference type="EMBL" id="GAA4887909.1"/>
    </source>
</evidence>
<gene>
    <name evidence="2" type="ORF">GCM10023311_09710</name>
</gene>
<dbReference type="Proteomes" id="UP001500433">
    <property type="component" value="Unassembled WGS sequence"/>
</dbReference>
<feature type="domain" description="SnoaL-like" evidence="1">
    <location>
        <begin position="48"/>
        <end position="165"/>
    </location>
</feature>
<dbReference type="Gene3D" id="3.10.450.50">
    <property type="match status" value="1"/>
</dbReference>
<proteinExistence type="predicted"/>
<dbReference type="InterPro" id="IPR037401">
    <property type="entry name" value="SnoaL-like"/>
</dbReference>
<dbReference type="RefSeq" id="WP_345272907.1">
    <property type="nucleotide sequence ID" value="NZ_BAABJH010000001.1"/>
</dbReference>
<dbReference type="EMBL" id="BAABJH010000001">
    <property type="protein sequence ID" value="GAA4887909.1"/>
    <property type="molecule type" value="Genomic_DNA"/>
</dbReference>
<organism evidence="2 3">
    <name type="scientific">Flaviramulus aquimarinus</name>
    <dbReference type="NCBI Taxonomy" id="1170456"/>
    <lineage>
        <taxon>Bacteria</taxon>
        <taxon>Pseudomonadati</taxon>
        <taxon>Bacteroidota</taxon>
        <taxon>Flavobacteriia</taxon>
        <taxon>Flavobacteriales</taxon>
        <taxon>Flavobacteriaceae</taxon>
        <taxon>Flaviramulus</taxon>
    </lineage>
</organism>
<dbReference type="InterPro" id="IPR032710">
    <property type="entry name" value="NTF2-like_dom_sf"/>
</dbReference>
<protein>
    <recommendedName>
        <fullName evidence="1">SnoaL-like domain-containing protein</fullName>
    </recommendedName>
</protein>
<dbReference type="Pfam" id="PF13474">
    <property type="entry name" value="SnoaL_3"/>
    <property type="match status" value="1"/>
</dbReference>
<accession>A0ABP9EXP2</accession>
<keyword evidence="3" id="KW-1185">Reference proteome</keyword>
<sequence>MKAKLIVIVILTFGVLFTNCNKKESLAKLDEVGINILKDEFPESKAEIKKVLDDIFKCFQDNNADKLIAHHVYGPKFTEFRNDAPRFGSKENEAYERGFVDAISDFNYNLGDLKIDVFDDTAIVTFEADFRPTMGDQVPQIWANVTLVFIKIDNTWKITHEHFSQFEKKKI</sequence>